<dbReference type="Gene3D" id="1.10.10.2840">
    <property type="entry name" value="PucR C-terminal helix-turn-helix domain"/>
    <property type="match status" value="1"/>
</dbReference>
<dbReference type="RefSeq" id="WP_050374103.1">
    <property type="nucleotide sequence ID" value="NZ_KQ257831.1"/>
</dbReference>
<dbReference type="InterPro" id="IPR042070">
    <property type="entry name" value="PucR_C-HTH_sf"/>
</dbReference>
<name>A0A0L0JRB8_9ACTN</name>
<dbReference type="AlphaFoldDB" id="A0A0L0JRB8"/>
<evidence type="ECO:0000313" key="3">
    <source>
        <dbReference type="Proteomes" id="UP000037151"/>
    </source>
</evidence>
<dbReference type="PATRIC" id="fig|42234.21.peg.7118"/>
<sequence>MGGLFTELARQAPANARREVEAYTREIPEFASLDADSRGKAQTLEYSVWFRRRTVELAPGNGMLTDSDLDHIASMGELRAGTGMSLTSRQGVLRVHAELMLREIDEATRARSDGSLDELMGVMGWFAPQGERGIDAYCRGFVTALRRRLPYVAQVALLTKALLAEDPVAKELARVAGVEPADAYEVSVVRVPDRPGDERDLDAEVEALARVHRVPLWWRPAAAGRGGELIALTPEGREVAALVRDFAEALGHPCAAGTAGGPVLADALDRARHISRTAPLRRAPDRLRPHTLADVFVELAVADAPFTDAWLRQVARLLAPGPDLLLTLDAYYHCDMNRALTASTLTVHPRTLDYRLRRVRDLTGLDPASTRGVRVLSTVVTRDLSGAWS</sequence>
<dbReference type="PANTHER" id="PTHR33744">
    <property type="entry name" value="CARBOHYDRATE DIACID REGULATOR"/>
    <property type="match status" value="1"/>
</dbReference>
<dbReference type="PANTHER" id="PTHR33744:SF7">
    <property type="entry name" value="PUCR FAMILY TRANSCRIPTIONAL REGULATOR"/>
    <property type="match status" value="1"/>
</dbReference>
<comment type="caution">
    <text evidence="2">The sequence shown here is derived from an EMBL/GenBank/DDBJ whole genome shotgun (WGS) entry which is preliminary data.</text>
</comment>
<evidence type="ECO:0000313" key="2">
    <source>
        <dbReference type="EMBL" id="KND28111.1"/>
    </source>
</evidence>
<dbReference type="Proteomes" id="UP000037151">
    <property type="component" value="Unassembled WGS sequence"/>
</dbReference>
<dbReference type="Pfam" id="PF13556">
    <property type="entry name" value="HTH_30"/>
    <property type="match status" value="1"/>
</dbReference>
<protein>
    <recommendedName>
        <fullName evidence="1">PucR C-terminal helix-turn-helix domain-containing protein</fullName>
    </recommendedName>
</protein>
<proteinExistence type="predicted"/>
<accession>A0A0L0JRB8</accession>
<reference evidence="3" key="1">
    <citation type="submission" date="2014-07" db="EMBL/GenBank/DDBJ databases">
        <title>Genome sequencing of plant-pathogenic Streptomyces species.</title>
        <authorList>
            <person name="Harrison J."/>
            <person name="Sapp M."/>
            <person name="Thwaites R."/>
            <person name="Studholme D.J."/>
        </authorList>
    </citation>
    <scope>NUCLEOTIDE SEQUENCE [LARGE SCALE GENOMIC DNA]</scope>
    <source>
        <strain evidence="3">NCPPB 4445</strain>
    </source>
</reference>
<organism evidence="2 3">
    <name type="scientific">Streptomyces acidiscabies</name>
    <dbReference type="NCBI Taxonomy" id="42234"/>
    <lineage>
        <taxon>Bacteria</taxon>
        <taxon>Bacillati</taxon>
        <taxon>Actinomycetota</taxon>
        <taxon>Actinomycetes</taxon>
        <taxon>Kitasatosporales</taxon>
        <taxon>Streptomycetaceae</taxon>
        <taxon>Streptomyces</taxon>
    </lineage>
</organism>
<dbReference type="OrthoDB" id="4571023at2"/>
<dbReference type="EMBL" id="JPPY01000192">
    <property type="protein sequence ID" value="KND28111.1"/>
    <property type="molecule type" value="Genomic_DNA"/>
</dbReference>
<evidence type="ECO:0000259" key="1">
    <source>
        <dbReference type="Pfam" id="PF13556"/>
    </source>
</evidence>
<gene>
    <name evidence="2" type="ORF">IQ63_34545</name>
</gene>
<dbReference type="InterPro" id="IPR051448">
    <property type="entry name" value="CdaR-like_regulators"/>
</dbReference>
<feature type="domain" description="PucR C-terminal helix-turn-helix" evidence="1">
    <location>
        <begin position="324"/>
        <end position="372"/>
    </location>
</feature>
<dbReference type="InterPro" id="IPR025736">
    <property type="entry name" value="PucR_C-HTH_dom"/>
</dbReference>